<dbReference type="EMBL" id="JARKNE010000001">
    <property type="protein sequence ID" value="KAK5845801.1"/>
    <property type="molecule type" value="Genomic_DNA"/>
</dbReference>
<comment type="caution">
    <text evidence="4">The sequence shown here is derived from an EMBL/GenBank/DDBJ whole genome shotgun (WGS) entry which is preliminary data.</text>
</comment>
<evidence type="ECO:0000313" key="4">
    <source>
        <dbReference type="EMBL" id="KAK5845801.1"/>
    </source>
</evidence>
<dbReference type="InterPro" id="IPR035979">
    <property type="entry name" value="RBD_domain_sf"/>
</dbReference>
<dbReference type="InterPro" id="IPR052462">
    <property type="entry name" value="SLIRP/GR-RBP-like"/>
</dbReference>
<dbReference type="InterPro" id="IPR003954">
    <property type="entry name" value="RRM_euk-type"/>
</dbReference>
<dbReference type="SMART" id="SM00361">
    <property type="entry name" value="RRM_1"/>
    <property type="match status" value="1"/>
</dbReference>
<evidence type="ECO:0000256" key="1">
    <source>
        <dbReference type="ARBA" id="ARBA00022884"/>
    </source>
</evidence>
<dbReference type="PROSITE" id="PS50102">
    <property type="entry name" value="RRM"/>
    <property type="match status" value="1"/>
</dbReference>
<protein>
    <recommendedName>
        <fullName evidence="3">RRM domain-containing protein</fullName>
    </recommendedName>
</protein>
<proteinExistence type="predicted"/>
<evidence type="ECO:0000313" key="5">
    <source>
        <dbReference type="Proteomes" id="UP001358586"/>
    </source>
</evidence>
<dbReference type="InterPro" id="IPR000504">
    <property type="entry name" value="RRM_dom"/>
</dbReference>
<dbReference type="SUPFAM" id="SSF54928">
    <property type="entry name" value="RNA-binding domain, RBD"/>
    <property type="match status" value="1"/>
</dbReference>
<evidence type="ECO:0000259" key="3">
    <source>
        <dbReference type="PROSITE" id="PS50102"/>
    </source>
</evidence>
<reference evidence="4 5" key="1">
    <citation type="submission" date="2023-03" db="EMBL/GenBank/DDBJ databases">
        <title>WGS of Gossypium arboreum.</title>
        <authorList>
            <person name="Yu D."/>
        </authorList>
    </citation>
    <scope>NUCLEOTIDE SEQUENCE [LARGE SCALE GENOMIC DNA]</scope>
    <source>
        <tissue evidence="4">Leaf</tissue>
    </source>
</reference>
<dbReference type="InterPro" id="IPR012677">
    <property type="entry name" value="Nucleotide-bd_a/b_plait_sf"/>
</dbReference>
<dbReference type="Pfam" id="PF00076">
    <property type="entry name" value="RRM_1"/>
    <property type="match status" value="1"/>
</dbReference>
<keyword evidence="5" id="KW-1185">Reference proteome</keyword>
<organism evidence="4 5">
    <name type="scientific">Gossypium arboreum</name>
    <name type="common">Tree cotton</name>
    <name type="synonym">Gossypium nanking</name>
    <dbReference type="NCBI Taxonomy" id="29729"/>
    <lineage>
        <taxon>Eukaryota</taxon>
        <taxon>Viridiplantae</taxon>
        <taxon>Streptophyta</taxon>
        <taxon>Embryophyta</taxon>
        <taxon>Tracheophyta</taxon>
        <taxon>Spermatophyta</taxon>
        <taxon>Magnoliopsida</taxon>
        <taxon>eudicotyledons</taxon>
        <taxon>Gunneridae</taxon>
        <taxon>Pentapetalae</taxon>
        <taxon>rosids</taxon>
        <taxon>malvids</taxon>
        <taxon>Malvales</taxon>
        <taxon>Malvaceae</taxon>
        <taxon>Malvoideae</taxon>
        <taxon>Gossypium</taxon>
    </lineage>
</organism>
<keyword evidence="1 2" id="KW-0694">RNA-binding</keyword>
<sequence length="198" mass="22531">MWPTTVTLSYPSSISLKDRFHKSFNLSLRASLFNYPLASRIFVRNLPYSSKESSLQKEFENFGQIAEVKIAKDDFTKRSKGYAFIQYTSQNDALLAVENMDQQVFDGRMIYVEIAKPGKDRFRGYPKTSGPPTTKQQLQQSNDVADCWTQVDSNSAEIVRTPRWGSVIQQLKVAVNATSIRILVKYLSDLVTRITLEG</sequence>
<dbReference type="PANTHER" id="PTHR48027">
    <property type="entry name" value="HETEROGENEOUS NUCLEAR RIBONUCLEOPROTEIN 87F-RELATED"/>
    <property type="match status" value="1"/>
</dbReference>
<evidence type="ECO:0000256" key="2">
    <source>
        <dbReference type="PROSITE-ProRule" id="PRU00176"/>
    </source>
</evidence>
<name>A0ABR0R2L1_GOSAR</name>
<dbReference type="SMART" id="SM00360">
    <property type="entry name" value="RRM"/>
    <property type="match status" value="1"/>
</dbReference>
<accession>A0ABR0R2L1</accession>
<feature type="domain" description="RRM" evidence="3">
    <location>
        <begin position="39"/>
        <end position="117"/>
    </location>
</feature>
<dbReference type="Proteomes" id="UP001358586">
    <property type="component" value="Chromosome 1"/>
</dbReference>
<dbReference type="Gene3D" id="3.30.70.330">
    <property type="match status" value="1"/>
</dbReference>
<gene>
    <name evidence="4" type="ORF">PVK06_002030</name>
</gene>